<dbReference type="GO" id="GO:0006629">
    <property type="term" value="P:lipid metabolic process"/>
    <property type="evidence" value="ECO:0007669"/>
    <property type="project" value="TreeGrafter"/>
</dbReference>
<dbReference type="RefSeq" id="XP_018186688.1">
    <property type="nucleotide sequence ID" value="XM_018329435.1"/>
</dbReference>
<sequence length="479" mass="53194">MDGFRWLYNLAKALIAFHLFVSPATAAPQIHTSTYPRQLQGQDNDTNFEVLPFIKTFAAVGDSYSVGIGAGKRLEGLGDWYCSRYDHSYPYLINGDGRLGNDKDREFKFLSCSGATIPDITETQLGALEDGSQQVITISGGGNDAGFAHVLNGCIYQWTYGTQKTCDKNIQQASDTLNSAQFSESIDNLISLAKKKLSPDGHIYYTGYQQFFATDDRQCDKVSWSWLLGPDKEYLTLENRQKLNSLVNLTNSKIEAAVNRAADSVDFVSVDKSYGEAHGRFCEAEYPEPEPDRPGLLLYESDTEDPKSKYARFANILQPEATGSDLVMADTFEGQIEALYQSYLAQQPNATSHPKIGLPPGSLINMTTNIKFSLPSNLATTVTVSRKSASHSNDTIAKNVTQPTNSADFVEILQHFNATTDQKNRLYLSAFLPDCLKRIFHPRPRGHQMMADAVIYHMTVRNANKLKEPVSTENVPVRT</sequence>
<dbReference type="Proteomes" id="UP000076632">
    <property type="component" value="Unassembled WGS sequence"/>
</dbReference>
<dbReference type="EMBL" id="KV407461">
    <property type="protein sequence ID" value="KZF21133.1"/>
    <property type="molecule type" value="Genomic_DNA"/>
</dbReference>
<dbReference type="InterPro" id="IPR036514">
    <property type="entry name" value="SGNH_hydro_sf"/>
</dbReference>
<dbReference type="AlphaFoldDB" id="A0A165FLW6"/>
<keyword evidence="4" id="KW-1185">Reference proteome</keyword>
<protein>
    <submittedName>
        <fullName evidence="3">SGNH hydrolase</fullName>
    </submittedName>
</protein>
<evidence type="ECO:0000256" key="1">
    <source>
        <dbReference type="SAM" id="SignalP"/>
    </source>
</evidence>
<dbReference type="InParanoid" id="A0A165FLW6"/>
<dbReference type="GeneID" id="28894572"/>
<gene>
    <name evidence="3" type="ORF">L228DRAFT_166920</name>
</gene>
<feature type="chain" id="PRO_5007857822" evidence="1">
    <location>
        <begin position="27"/>
        <end position="479"/>
    </location>
</feature>
<keyword evidence="1" id="KW-0732">Signal</keyword>
<dbReference type="CDD" id="cd01823">
    <property type="entry name" value="SEST_like"/>
    <property type="match status" value="1"/>
</dbReference>
<dbReference type="Pfam" id="PF13472">
    <property type="entry name" value="Lipase_GDSL_2"/>
    <property type="match status" value="1"/>
</dbReference>
<evidence type="ECO:0000313" key="3">
    <source>
        <dbReference type="EMBL" id="KZF21133.1"/>
    </source>
</evidence>
<dbReference type="PANTHER" id="PTHR37981">
    <property type="entry name" value="LIPASE 2"/>
    <property type="match status" value="1"/>
</dbReference>
<dbReference type="InterPro" id="IPR037460">
    <property type="entry name" value="SEST-like"/>
</dbReference>
<dbReference type="GO" id="GO:0016788">
    <property type="term" value="F:hydrolase activity, acting on ester bonds"/>
    <property type="evidence" value="ECO:0007669"/>
    <property type="project" value="InterPro"/>
</dbReference>
<feature type="signal peptide" evidence="1">
    <location>
        <begin position="1"/>
        <end position="26"/>
    </location>
</feature>
<dbReference type="OrthoDB" id="21678at2759"/>
<dbReference type="PANTHER" id="PTHR37981:SF1">
    <property type="entry name" value="SGNH HYDROLASE-TYPE ESTERASE DOMAIN-CONTAINING PROTEIN"/>
    <property type="match status" value="1"/>
</dbReference>
<reference evidence="3 4" key="1">
    <citation type="journal article" date="2016" name="Fungal Biol.">
        <title>The genome of Xylona heveae provides a window into fungal endophytism.</title>
        <authorList>
            <person name="Gazis R."/>
            <person name="Kuo A."/>
            <person name="Riley R."/>
            <person name="LaButti K."/>
            <person name="Lipzen A."/>
            <person name="Lin J."/>
            <person name="Amirebrahimi M."/>
            <person name="Hesse C.N."/>
            <person name="Spatafora J.W."/>
            <person name="Henrissat B."/>
            <person name="Hainaut M."/>
            <person name="Grigoriev I.V."/>
            <person name="Hibbett D.S."/>
        </authorList>
    </citation>
    <scope>NUCLEOTIDE SEQUENCE [LARGE SCALE GENOMIC DNA]</scope>
    <source>
        <strain evidence="3 4">TC161</strain>
    </source>
</reference>
<name>A0A165FLW6_XYLHT</name>
<evidence type="ECO:0000259" key="2">
    <source>
        <dbReference type="Pfam" id="PF13472"/>
    </source>
</evidence>
<proteinExistence type="predicted"/>
<dbReference type="InterPro" id="IPR013830">
    <property type="entry name" value="SGNH_hydro"/>
</dbReference>
<dbReference type="Gene3D" id="3.40.50.1110">
    <property type="entry name" value="SGNH hydrolase"/>
    <property type="match status" value="1"/>
</dbReference>
<accession>A0A165FLW6</accession>
<dbReference type="SUPFAM" id="SSF52266">
    <property type="entry name" value="SGNH hydrolase"/>
    <property type="match status" value="1"/>
</dbReference>
<feature type="domain" description="SGNH hydrolase-type esterase" evidence="2">
    <location>
        <begin position="59"/>
        <end position="270"/>
    </location>
</feature>
<dbReference type="OMA" id="RFCEAEY"/>
<evidence type="ECO:0000313" key="4">
    <source>
        <dbReference type="Proteomes" id="UP000076632"/>
    </source>
</evidence>
<keyword evidence="3" id="KW-0378">Hydrolase</keyword>
<organism evidence="3 4">
    <name type="scientific">Xylona heveae (strain CBS 132557 / TC161)</name>
    <dbReference type="NCBI Taxonomy" id="1328760"/>
    <lineage>
        <taxon>Eukaryota</taxon>
        <taxon>Fungi</taxon>
        <taxon>Dikarya</taxon>
        <taxon>Ascomycota</taxon>
        <taxon>Pezizomycotina</taxon>
        <taxon>Xylonomycetes</taxon>
        <taxon>Xylonales</taxon>
        <taxon>Xylonaceae</taxon>
        <taxon>Xylona</taxon>
    </lineage>
</organism>